<dbReference type="CDD" id="cd01335">
    <property type="entry name" value="Radical_SAM"/>
    <property type="match status" value="1"/>
</dbReference>
<feature type="binding site" evidence="12">
    <location>
        <position position="36"/>
    </location>
    <ligand>
        <name>GTP</name>
        <dbReference type="ChEBI" id="CHEBI:37565"/>
    </ligand>
</feature>
<protein>
    <recommendedName>
        <fullName evidence="1 12">GTP 3',8-cyclase</fullName>
        <ecNumber evidence="1 12">4.1.99.22</ecNumber>
    </recommendedName>
    <alternativeName>
        <fullName evidence="12">Molybdenum cofactor biosynthesis protein A</fullName>
    </alternativeName>
</protein>
<dbReference type="InterPro" id="IPR050105">
    <property type="entry name" value="MoCo_biosynth_MoaA/MoaC"/>
</dbReference>
<keyword evidence="4 12" id="KW-0479">Metal-binding</keyword>
<feature type="binding site" evidence="12">
    <location>
        <position position="86"/>
    </location>
    <ligand>
        <name>GTP</name>
        <dbReference type="ChEBI" id="CHEBI:37565"/>
    </ligand>
</feature>
<gene>
    <name evidence="14" type="primary">moaA_2</name>
    <name evidence="12" type="synonym">moaA</name>
    <name evidence="14" type="ORF">Q31a_49800</name>
</gene>
<name>A0A518GDD4_9BACT</name>
<accession>A0A518GDD4</accession>
<feature type="domain" description="Radical SAM core" evidence="13">
    <location>
        <begin position="27"/>
        <end position="248"/>
    </location>
</feature>
<evidence type="ECO:0000256" key="7">
    <source>
        <dbReference type="ARBA" id="ARBA00023014"/>
    </source>
</evidence>
<feature type="binding site" evidence="12">
    <location>
        <position position="90"/>
    </location>
    <ligand>
        <name>S-adenosyl-L-methionine</name>
        <dbReference type="ChEBI" id="CHEBI:59789"/>
    </ligand>
</feature>
<evidence type="ECO:0000313" key="14">
    <source>
        <dbReference type="EMBL" id="QDV26606.1"/>
    </source>
</evidence>
<feature type="binding site" evidence="12">
    <location>
        <position position="47"/>
    </location>
    <ligand>
        <name>[4Fe-4S] cluster</name>
        <dbReference type="ChEBI" id="CHEBI:49883"/>
        <label>1</label>
        <note>4Fe-4S-S-AdoMet</note>
    </ligand>
</feature>
<evidence type="ECO:0000256" key="1">
    <source>
        <dbReference type="ARBA" id="ARBA00012167"/>
    </source>
</evidence>
<dbReference type="KEGG" id="ahel:Q31a_49800"/>
<dbReference type="Proteomes" id="UP000318017">
    <property type="component" value="Chromosome"/>
</dbReference>
<feature type="binding site" evidence="12">
    <location>
        <position position="178"/>
    </location>
    <ligand>
        <name>GTP</name>
        <dbReference type="ChEBI" id="CHEBI:37565"/>
    </ligand>
</feature>
<feature type="binding site" evidence="12">
    <location>
        <position position="277"/>
    </location>
    <ligand>
        <name>[4Fe-4S] cluster</name>
        <dbReference type="ChEBI" id="CHEBI:49883"/>
        <label>2</label>
        <note>4Fe-4S-substrate</note>
    </ligand>
</feature>
<dbReference type="SUPFAM" id="SSF102114">
    <property type="entry name" value="Radical SAM enzymes"/>
    <property type="match status" value="1"/>
</dbReference>
<dbReference type="Gene3D" id="3.20.20.70">
    <property type="entry name" value="Aldolase class I"/>
    <property type="match status" value="1"/>
</dbReference>
<feature type="binding site" evidence="12">
    <location>
        <position position="280"/>
    </location>
    <ligand>
        <name>[4Fe-4S] cluster</name>
        <dbReference type="ChEBI" id="CHEBI:49883"/>
        <label>2</label>
        <note>4Fe-4S-substrate</note>
    </ligand>
</feature>
<dbReference type="GO" id="GO:0051539">
    <property type="term" value="F:4 iron, 4 sulfur cluster binding"/>
    <property type="evidence" value="ECO:0007669"/>
    <property type="project" value="UniProtKB-UniRule"/>
</dbReference>
<proteinExistence type="inferred from homology"/>
<dbReference type="UniPathway" id="UPA00344"/>
<dbReference type="InterPro" id="IPR013483">
    <property type="entry name" value="MoaA"/>
</dbReference>
<comment type="similarity">
    <text evidence="12">Belongs to the radical SAM superfamily. MoaA family.</text>
</comment>
<feature type="binding site" evidence="12">
    <location>
        <position position="212"/>
    </location>
    <ligand>
        <name>S-adenosyl-L-methionine</name>
        <dbReference type="ChEBI" id="CHEBI:59789"/>
    </ligand>
</feature>
<dbReference type="SFLD" id="SFLDG01067">
    <property type="entry name" value="SPASM/twitch_domain_containing"/>
    <property type="match status" value="1"/>
</dbReference>
<dbReference type="PROSITE" id="PS01305">
    <property type="entry name" value="MOAA_NIFB_PQQE"/>
    <property type="match status" value="1"/>
</dbReference>
<feature type="binding site" evidence="12">
    <location>
        <position position="141"/>
    </location>
    <ligand>
        <name>S-adenosyl-L-methionine</name>
        <dbReference type="ChEBI" id="CHEBI:59789"/>
    </ligand>
</feature>
<dbReference type="PROSITE" id="PS51918">
    <property type="entry name" value="RADICAL_SAM"/>
    <property type="match status" value="1"/>
</dbReference>
<feature type="binding site" evidence="12">
    <location>
        <position position="43"/>
    </location>
    <ligand>
        <name>[4Fe-4S] cluster</name>
        <dbReference type="ChEBI" id="CHEBI:49883"/>
        <label>1</label>
        <note>4Fe-4S-S-AdoMet</note>
    </ligand>
</feature>
<evidence type="ECO:0000256" key="3">
    <source>
        <dbReference type="ARBA" id="ARBA00022691"/>
    </source>
</evidence>
<dbReference type="PANTHER" id="PTHR22960:SF0">
    <property type="entry name" value="MOLYBDENUM COFACTOR BIOSYNTHESIS PROTEIN 1"/>
    <property type="match status" value="1"/>
</dbReference>
<dbReference type="InterPro" id="IPR058240">
    <property type="entry name" value="rSAM_sf"/>
</dbReference>
<feature type="binding site" evidence="12">
    <location>
        <begin position="282"/>
        <end position="284"/>
    </location>
    <ligand>
        <name>GTP</name>
        <dbReference type="ChEBI" id="CHEBI:37565"/>
    </ligand>
</feature>
<dbReference type="Pfam" id="PF04055">
    <property type="entry name" value="Radical_SAM"/>
    <property type="match status" value="1"/>
</dbReference>
<comment type="cofactor">
    <cofactor evidence="12">
        <name>[4Fe-4S] cluster</name>
        <dbReference type="ChEBI" id="CHEBI:49883"/>
    </cofactor>
    <text evidence="12">Binds 2 [4Fe-4S] clusters. Binds 1 [4Fe-4S] cluster coordinated with 3 cysteines and an exchangeable S-adenosyl-L-methionine and 1 [4Fe-4S] cluster coordinated with 3 cysteines and the GTP-derived substrate.</text>
</comment>
<feature type="binding site" evidence="12">
    <location>
        <position position="294"/>
    </location>
    <ligand>
        <name>[4Fe-4S] cluster</name>
        <dbReference type="ChEBI" id="CHEBI:49883"/>
        <label>2</label>
        <note>4Fe-4S-substrate</note>
    </ligand>
</feature>
<dbReference type="GO" id="GO:0005525">
    <property type="term" value="F:GTP binding"/>
    <property type="evidence" value="ECO:0007669"/>
    <property type="project" value="UniProtKB-UniRule"/>
</dbReference>
<keyword evidence="2 12" id="KW-0004">4Fe-4S</keyword>
<evidence type="ECO:0000256" key="4">
    <source>
        <dbReference type="ARBA" id="ARBA00022723"/>
    </source>
</evidence>
<dbReference type="AlphaFoldDB" id="A0A518GDD4"/>
<dbReference type="GO" id="GO:0061799">
    <property type="term" value="F:cyclic pyranopterin monophosphate synthase activity"/>
    <property type="evidence" value="ECO:0007669"/>
    <property type="project" value="TreeGrafter"/>
</dbReference>
<feature type="binding site" evidence="12">
    <location>
        <position position="50"/>
    </location>
    <ligand>
        <name>[4Fe-4S] cluster</name>
        <dbReference type="ChEBI" id="CHEBI:49883"/>
        <label>1</label>
        <note>4Fe-4S-S-AdoMet</note>
    </ligand>
</feature>
<dbReference type="SMART" id="SM00729">
    <property type="entry name" value="Elp3"/>
    <property type="match status" value="1"/>
</dbReference>
<dbReference type="InterPro" id="IPR000385">
    <property type="entry name" value="MoaA_NifB_PqqE_Fe-S-bd_CS"/>
</dbReference>
<evidence type="ECO:0000256" key="8">
    <source>
        <dbReference type="ARBA" id="ARBA00023134"/>
    </source>
</evidence>
<evidence type="ECO:0000256" key="9">
    <source>
        <dbReference type="ARBA" id="ARBA00023150"/>
    </source>
</evidence>
<evidence type="ECO:0000256" key="12">
    <source>
        <dbReference type="HAMAP-Rule" id="MF_01225"/>
    </source>
</evidence>
<evidence type="ECO:0000259" key="13">
    <source>
        <dbReference type="PROSITE" id="PS51918"/>
    </source>
</evidence>
<dbReference type="NCBIfam" id="TIGR02666">
    <property type="entry name" value="moaA"/>
    <property type="match status" value="1"/>
</dbReference>
<dbReference type="CDD" id="cd21117">
    <property type="entry name" value="Twitch_MoaA"/>
    <property type="match status" value="1"/>
</dbReference>
<dbReference type="GO" id="GO:0006777">
    <property type="term" value="P:Mo-molybdopterin cofactor biosynthetic process"/>
    <property type="evidence" value="ECO:0007669"/>
    <property type="project" value="UniProtKB-UniRule"/>
</dbReference>
<dbReference type="GO" id="GO:0046872">
    <property type="term" value="F:metal ion binding"/>
    <property type="evidence" value="ECO:0007669"/>
    <property type="project" value="UniProtKB-KW"/>
</dbReference>
<evidence type="ECO:0000256" key="11">
    <source>
        <dbReference type="ARBA" id="ARBA00048697"/>
    </source>
</evidence>
<dbReference type="EMBL" id="CP036298">
    <property type="protein sequence ID" value="QDV26606.1"/>
    <property type="molecule type" value="Genomic_DNA"/>
</dbReference>
<dbReference type="GO" id="GO:0061798">
    <property type="term" value="F:GTP 3',8'-cyclase activity"/>
    <property type="evidence" value="ECO:0007669"/>
    <property type="project" value="UniProtKB-UniRule"/>
</dbReference>
<reference evidence="14 15" key="1">
    <citation type="submission" date="2019-02" db="EMBL/GenBank/DDBJ databases">
        <title>Deep-cultivation of Planctomycetes and their phenomic and genomic characterization uncovers novel biology.</title>
        <authorList>
            <person name="Wiegand S."/>
            <person name="Jogler M."/>
            <person name="Boedeker C."/>
            <person name="Pinto D."/>
            <person name="Vollmers J."/>
            <person name="Rivas-Marin E."/>
            <person name="Kohn T."/>
            <person name="Peeters S.H."/>
            <person name="Heuer A."/>
            <person name="Rast P."/>
            <person name="Oberbeckmann S."/>
            <person name="Bunk B."/>
            <person name="Jeske O."/>
            <person name="Meyerdierks A."/>
            <person name="Storesund J.E."/>
            <person name="Kallscheuer N."/>
            <person name="Luecker S."/>
            <person name="Lage O.M."/>
            <person name="Pohl T."/>
            <person name="Merkel B.J."/>
            <person name="Hornburger P."/>
            <person name="Mueller R.-W."/>
            <person name="Bruemmer F."/>
            <person name="Labrenz M."/>
            <person name="Spormann A.M."/>
            <person name="Op den Camp H."/>
            <person name="Overmann J."/>
            <person name="Amann R."/>
            <person name="Jetten M.S.M."/>
            <person name="Mascher T."/>
            <person name="Medema M.H."/>
            <person name="Devos D.P."/>
            <person name="Kaster A.-K."/>
            <person name="Ovreas L."/>
            <person name="Rohde M."/>
            <person name="Galperin M.Y."/>
            <person name="Jogler C."/>
        </authorList>
    </citation>
    <scope>NUCLEOTIDE SEQUENCE [LARGE SCALE GENOMIC DNA]</scope>
    <source>
        <strain evidence="14 15">Q31a</strain>
    </source>
</reference>
<evidence type="ECO:0000313" key="15">
    <source>
        <dbReference type="Proteomes" id="UP000318017"/>
    </source>
</evidence>
<dbReference type="HAMAP" id="MF_01225_B">
    <property type="entry name" value="MoaA_B"/>
    <property type="match status" value="1"/>
</dbReference>
<evidence type="ECO:0000256" key="6">
    <source>
        <dbReference type="ARBA" id="ARBA00023004"/>
    </source>
</evidence>
<keyword evidence="5 12" id="KW-0547">Nucleotide-binding</keyword>
<dbReference type="InterPro" id="IPR040064">
    <property type="entry name" value="MoaA-like"/>
</dbReference>
<keyword evidence="10 12" id="KW-0456">Lyase</keyword>
<dbReference type="InterPro" id="IPR007197">
    <property type="entry name" value="rSAM"/>
</dbReference>
<dbReference type="SFLD" id="SFLDG01383">
    <property type="entry name" value="cyclic_pyranopterin_phosphate"/>
    <property type="match status" value="1"/>
</dbReference>
<dbReference type="SFLD" id="SFLDS00029">
    <property type="entry name" value="Radical_SAM"/>
    <property type="match status" value="1"/>
</dbReference>
<feature type="binding site" evidence="12">
    <location>
        <position position="117"/>
    </location>
    <ligand>
        <name>GTP</name>
        <dbReference type="ChEBI" id="CHEBI:37565"/>
    </ligand>
</feature>
<dbReference type="GO" id="GO:1904047">
    <property type="term" value="F:S-adenosyl-L-methionine binding"/>
    <property type="evidence" value="ECO:0007669"/>
    <property type="project" value="UniProtKB-UniRule"/>
</dbReference>
<keyword evidence="3 12" id="KW-0949">S-adenosyl-L-methionine</keyword>
<dbReference type="InterPro" id="IPR006638">
    <property type="entry name" value="Elp3/MiaA/NifB-like_rSAM"/>
</dbReference>
<dbReference type="Pfam" id="PF06463">
    <property type="entry name" value="Mob_synth_C"/>
    <property type="match status" value="1"/>
</dbReference>
<keyword evidence="8 12" id="KW-0342">GTP-binding</keyword>
<dbReference type="InterPro" id="IPR010505">
    <property type="entry name" value="MoaA_twitch"/>
</dbReference>
<sequence length="351" mass="38583">MILKQNDASDSGAGKALLAPPAPLQDSWGRVHRSLRISVTDVCNIRCQYCMPETGVQFTAPDRLLSYDQIVRFVEVAAAAGIQKVRITGGEPLTRPGLEQLIARLAEIEGIQDIAMTTNGMLLPKQLPALVAAGLQRLNISLDTLSAETFKLISRRDGLQQVLEGIDAACQVPSLGLKINSLVLRDLNLQDVLELVRFARERSIVIRFIEFMPLDGGRTWSDARMVSGAELRELISTHVGALRPVGPRDLTQPAQEFEFENGPGRVGFIDSVSAPFCSGCDRLRLTAEGKLRNCLFGKEEWDVAPWLSTETFDAQQIRKLMQDCVRAKYQAHGIGTPGFTPPERAMYQIGG</sequence>
<evidence type="ECO:0000256" key="5">
    <source>
        <dbReference type="ARBA" id="ARBA00022741"/>
    </source>
</evidence>
<dbReference type="EC" id="4.1.99.22" evidence="1 12"/>
<comment type="pathway">
    <text evidence="12">Cofactor biosynthesis; molybdopterin biosynthesis.</text>
</comment>
<keyword evidence="9 12" id="KW-0501">Molybdenum cofactor biosynthesis</keyword>
<feature type="binding site" evidence="12">
    <location>
        <position position="49"/>
    </location>
    <ligand>
        <name>S-adenosyl-L-methionine</name>
        <dbReference type="ChEBI" id="CHEBI:59789"/>
    </ligand>
</feature>
<dbReference type="PANTHER" id="PTHR22960">
    <property type="entry name" value="MOLYBDOPTERIN COFACTOR SYNTHESIS PROTEIN A"/>
    <property type="match status" value="1"/>
</dbReference>
<keyword evidence="6 12" id="KW-0408">Iron</keyword>
<keyword evidence="15" id="KW-1185">Reference proteome</keyword>
<evidence type="ECO:0000256" key="10">
    <source>
        <dbReference type="ARBA" id="ARBA00023239"/>
    </source>
</evidence>
<keyword evidence="7 12" id="KW-0411">Iron-sulfur</keyword>
<dbReference type="InterPro" id="IPR013785">
    <property type="entry name" value="Aldolase_TIM"/>
</dbReference>
<dbReference type="SFLD" id="SFLDG01386">
    <property type="entry name" value="main_SPASM_domain-containing"/>
    <property type="match status" value="1"/>
</dbReference>
<comment type="catalytic activity">
    <reaction evidence="11 12">
        <text>GTP + AH2 + S-adenosyl-L-methionine = (8S)-3',8-cyclo-7,8-dihydroguanosine 5'-triphosphate + 5'-deoxyadenosine + L-methionine + A + H(+)</text>
        <dbReference type="Rhea" id="RHEA:49576"/>
        <dbReference type="ChEBI" id="CHEBI:13193"/>
        <dbReference type="ChEBI" id="CHEBI:15378"/>
        <dbReference type="ChEBI" id="CHEBI:17319"/>
        <dbReference type="ChEBI" id="CHEBI:17499"/>
        <dbReference type="ChEBI" id="CHEBI:37565"/>
        <dbReference type="ChEBI" id="CHEBI:57844"/>
        <dbReference type="ChEBI" id="CHEBI:59789"/>
        <dbReference type="ChEBI" id="CHEBI:131766"/>
        <dbReference type="EC" id="4.1.99.22"/>
    </reaction>
</comment>
<evidence type="ECO:0000256" key="2">
    <source>
        <dbReference type="ARBA" id="ARBA00022485"/>
    </source>
</evidence>
<organism evidence="14 15">
    <name type="scientific">Aureliella helgolandensis</name>
    <dbReference type="NCBI Taxonomy" id="2527968"/>
    <lineage>
        <taxon>Bacteria</taxon>
        <taxon>Pseudomonadati</taxon>
        <taxon>Planctomycetota</taxon>
        <taxon>Planctomycetia</taxon>
        <taxon>Pirellulales</taxon>
        <taxon>Pirellulaceae</taxon>
        <taxon>Aureliella</taxon>
    </lineage>
</organism>
<dbReference type="RefSeq" id="WP_231690896.1">
    <property type="nucleotide sequence ID" value="NZ_CP036298.1"/>
</dbReference>
<comment type="subunit">
    <text evidence="12">Monomer and homodimer.</text>
</comment>
<comment type="function">
    <text evidence="12">Catalyzes the cyclization of GTP to (8S)-3',8-cyclo-7,8-dihydroguanosine 5'-triphosphate.</text>
</comment>